<evidence type="ECO:0000313" key="3">
    <source>
        <dbReference type="Proteomes" id="UP000245380"/>
    </source>
</evidence>
<feature type="transmembrane region" description="Helical" evidence="1">
    <location>
        <begin position="12"/>
        <end position="37"/>
    </location>
</feature>
<keyword evidence="1" id="KW-0812">Transmembrane</keyword>
<keyword evidence="3" id="KW-1185">Reference proteome</keyword>
<accession>A0A2U3D084</accession>
<dbReference type="Proteomes" id="UP000245380">
    <property type="component" value="Unassembled WGS sequence"/>
</dbReference>
<dbReference type="AlphaFoldDB" id="A0A2U3D084"/>
<evidence type="ECO:0000256" key="1">
    <source>
        <dbReference type="SAM" id="Phobius"/>
    </source>
</evidence>
<gene>
    <name evidence="2" type="ORF">BM613_13695</name>
</gene>
<dbReference type="RefSeq" id="WP_109431761.1">
    <property type="nucleotide sequence ID" value="NZ_MPDK01000050.1"/>
</dbReference>
<comment type="caution">
    <text evidence="2">The sequence shown here is derived from an EMBL/GenBank/DDBJ whole genome shotgun (WGS) entry which is preliminary data.</text>
</comment>
<organism evidence="2 3">
    <name type="scientific">Sulfoacidibacillus thermotolerans</name>
    <name type="common">Acidibacillus sulfuroxidans</name>
    <dbReference type="NCBI Taxonomy" id="1765684"/>
    <lineage>
        <taxon>Bacteria</taxon>
        <taxon>Bacillati</taxon>
        <taxon>Bacillota</taxon>
        <taxon>Bacilli</taxon>
        <taxon>Bacillales</taxon>
        <taxon>Alicyclobacillaceae</taxon>
        <taxon>Sulfoacidibacillus</taxon>
    </lineage>
</organism>
<proteinExistence type="predicted"/>
<sequence>MFVDSSDFLHPYYLSLFELLGAIVFLIVFKVIMVYAMEKMSKTLAEKSQISSVHSKEWHELRS</sequence>
<evidence type="ECO:0000313" key="2">
    <source>
        <dbReference type="EMBL" id="PWI54692.1"/>
    </source>
</evidence>
<name>A0A2U3D084_SULT2</name>
<reference evidence="2 3" key="1">
    <citation type="submission" date="2016-11" db="EMBL/GenBank/DDBJ databases">
        <title>Comparative genomics of Acidibacillus ferroxidans species.</title>
        <authorList>
            <person name="Oliveira G."/>
            <person name="Nunes G."/>
            <person name="Oliveira R."/>
            <person name="Araujo F."/>
            <person name="Salim A."/>
            <person name="Scholte L."/>
            <person name="Morais D."/>
            <person name="Nancucheo I."/>
            <person name="Johnson D.B."/>
            <person name="Grail B."/>
            <person name="Bittencourt J."/>
            <person name="Valadares R."/>
        </authorList>
    </citation>
    <scope>NUCLEOTIDE SEQUENCE [LARGE SCALE GENOMIC DNA]</scope>
    <source>
        <strain evidence="2 3">Y002</strain>
    </source>
</reference>
<keyword evidence="1" id="KW-1133">Transmembrane helix</keyword>
<dbReference type="EMBL" id="MPDK01000050">
    <property type="protein sequence ID" value="PWI54692.1"/>
    <property type="molecule type" value="Genomic_DNA"/>
</dbReference>
<protein>
    <submittedName>
        <fullName evidence="2">Uncharacterized protein</fullName>
    </submittedName>
</protein>
<keyword evidence="1" id="KW-0472">Membrane</keyword>